<proteinExistence type="inferred from homology"/>
<evidence type="ECO:0000256" key="1">
    <source>
        <dbReference type="ARBA" id="ARBA00005854"/>
    </source>
</evidence>
<dbReference type="CDD" id="cd12156">
    <property type="entry name" value="HPPR"/>
    <property type="match status" value="1"/>
</dbReference>
<feature type="domain" description="D-isomer specific 2-hydroxyacid dehydrogenase NAD-binding" evidence="6">
    <location>
        <begin position="108"/>
        <end position="283"/>
    </location>
</feature>
<name>A0A0D7E4K9_RHOPL</name>
<feature type="domain" description="D-isomer specific 2-hydroxyacid dehydrogenase catalytic" evidence="5">
    <location>
        <begin position="5"/>
        <end position="314"/>
    </location>
</feature>
<dbReference type="RefSeq" id="WP_044417214.1">
    <property type="nucleotide sequence ID" value="NZ_JXXE01000622.1"/>
</dbReference>
<dbReference type="GO" id="GO:0005829">
    <property type="term" value="C:cytosol"/>
    <property type="evidence" value="ECO:0007669"/>
    <property type="project" value="TreeGrafter"/>
</dbReference>
<comment type="similarity">
    <text evidence="1 4">Belongs to the D-isomer specific 2-hydroxyacid dehydrogenase family.</text>
</comment>
<dbReference type="InterPro" id="IPR006139">
    <property type="entry name" value="D-isomer_2_OHA_DH_cat_dom"/>
</dbReference>
<sequence length="315" mass="33371">MSDKVLIYSRFPKSMMTRVAQRFELIDAAGKPPAEIFDAAELAEVRALITAGGQPLGRDVLDTLPSLGAIICYGTGYDGVDLKTMAERNIVLGNSPAANASAVADLAMTLLLALTRRLLPADAYLRAGGWAQAKPSPLLRPPRGLSGRRIGVYGMGEIGRKIALRAAAFETEVGYHSRSRHDVPYAYHASLEALVEWCDVLVIAVRAGPDTKHIIDAAMLKRLGAEGSVINISRGSVIDQAALVAALSDNTIAGAGLDVFEVEPQAPDALTALPNVVLTPHIGGHTAEAHIAMQDCVIENLTAFFAGRALRYPVG</sequence>
<dbReference type="AlphaFoldDB" id="A0A0D7E4K9"/>
<dbReference type="Pfam" id="PF02826">
    <property type="entry name" value="2-Hacid_dh_C"/>
    <property type="match status" value="1"/>
</dbReference>
<dbReference type="Gene3D" id="3.40.50.720">
    <property type="entry name" value="NAD(P)-binding Rossmann-like Domain"/>
    <property type="match status" value="2"/>
</dbReference>
<comment type="caution">
    <text evidence="7">The sequence shown here is derived from an EMBL/GenBank/DDBJ whole genome shotgun (WGS) entry which is preliminary data.</text>
</comment>
<dbReference type="InterPro" id="IPR036291">
    <property type="entry name" value="NAD(P)-bd_dom_sf"/>
</dbReference>
<evidence type="ECO:0000313" key="7">
    <source>
        <dbReference type="EMBL" id="KIZ35466.1"/>
    </source>
</evidence>
<dbReference type="Pfam" id="PF00389">
    <property type="entry name" value="2-Hacid_dh"/>
    <property type="match status" value="1"/>
</dbReference>
<accession>A0A0D7E4K9</accession>
<evidence type="ECO:0000256" key="3">
    <source>
        <dbReference type="ARBA" id="ARBA00023027"/>
    </source>
</evidence>
<dbReference type="PANTHER" id="PTHR10996">
    <property type="entry name" value="2-HYDROXYACID DEHYDROGENASE-RELATED"/>
    <property type="match status" value="1"/>
</dbReference>
<dbReference type="SUPFAM" id="SSF51735">
    <property type="entry name" value="NAD(P)-binding Rossmann-fold domains"/>
    <property type="match status" value="1"/>
</dbReference>
<dbReference type="SUPFAM" id="SSF52283">
    <property type="entry name" value="Formate/glycerate dehydrogenase catalytic domain-like"/>
    <property type="match status" value="1"/>
</dbReference>
<dbReference type="Proteomes" id="UP000032515">
    <property type="component" value="Unassembled WGS sequence"/>
</dbReference>
<evidence type="ECO:0000256" key="4">
    <source>
        <dbReference type="RuleBase" id="RU003719"/>
    </source>
</evidence>
<organism evidence="7 8">
    <name type="scientific">Rhodopseudomonas palustris</name>
    <dbReference type="NCBI Taxonomy" id="1076"/>
    <lineage>
        <taxon>Bacteria</taxon>
        <taxon>Pseudomonadati</taxon>
        <taxon>Pseudomonadota</taxon>
        <taxon>Alphaproteobacteria</taxon>
        <taxon>Hyphomicrobiales</taxon>
        <taxon>Nitrobacteraceae</taxon>
        <taxon>Rhodopseudomonas</taxon>
    </lineage>
</organism>
<dbReference type="InterPro" id="IPR006140">
    <property type="entry name" value="D-isomer_DH_NAD-bd"/>
</dbReference>
<protein>
    <submittedName>
        <fullName evidence="7">2-hydroxyacid dehydrogenase</fullName>
    </submittedName>
</protein>
<keyword evidence="2 4" id="KW-0560">Oxidoreductase</keyword>
<evidence type="ECO:0000313" key="8">
    <source>
        <dbReference type="Proteomes" id="UP000032515"/>
    </source>
</evidence>
<dbReference type="GO" id="GO:0030267">
    <property type="term" value="F:glyoxylate reductase (NADPH) activity"/>
    <property type="evidence" value="ECO:0007669"/>
    <property type="project" value="TreeGrafter"/>
</dbReference>
<dbReference type="PATRIC" id="fig|1076.23.peg.1569"/>
<dbReference type="InterPro" id="IPR050223">
    <property type="entry name" value="D-isomer_2-hydroxyacid_DH"/>
</dbReference>
<gene>
    <name evidence="7" type="ORF">OO17_25670</name>
</gene>
<dbReference type="EMBL" id="JXXE01000622">
    <property type="protein sequence ID" value="KIZ35466.1"/>
    <property type="molecule type" value="Genomic_DNA"/>
</dbReference>
<dbReference type="FunFam" id="3.40.50.720:FF:000203">
    <property type="entry name" value="D-3-phosphoglycerate dehydrogenase (SerA)"/>
    <property type="match status" value="1"/>
</dbReference>
<dbReference type="PANTHER" id="PTHR10996:SF178">
    <property type="entry name" value="2-HYDROXYACID DEHYDROGENASE YGL185C-RELATED"/>
    <property type="match status" value="1"/>
</dbReference>
<evidence type="ECO:0000259" key="5">
    <source>
        <dbReference type="Pfam" id="PF00389"/>
    </source>
</evidence>
<evidence type="ECO:0000256" key="2">
    <source>
        <dbReference type="ARBA" id="ARBA00023002"/>
    </source>
</evidence>
<keyword evidence="3" id="KW-0520">NAD</keyword>
<dbReference type="GO" id="GO:0016618">
    <property type="term" value="F:hydroxypyruvate reductase [NAD(P)H] activity"/>
    <property type="evidence" value="ECO:0007669"/>
    <property type="project" value="TreeGrafter"/>
</dbReference>
<dbReference type="OrthoDB" id="9793626at2"/>
<reference evidence="7 8" key="1">
    <citation type="submission" date="2014-11" db="EMBL/GenBank/DDBJ databases">
        <title>Genomics and ecophysiology of heterotrophic nitrogen fixing bacteria isolated from estuarine surface water.</title>
        <authorList>
            <person name="Bentzon-Tilia M."/>
            <person name="Severin I."/>
            <person name="Hansen L.H."/>
            <person name="Riemann L."/>
        </authorList>
    </citation>
    <scope>NUCLEOTIDE SEQUENCE [LARGE SCALE GENOMIC DNA]</scope>
    <source>
        <strain evidence="7 8">BAL398</strain>
    </source>
</reference>
<evidence type="ECO:0000259" key="6">
    <source>
        <dbReference type="Pfam" id="PF02826"/>
    </source>
</evidence>
<dbReference type="GO" id="GO:0051287">
    <property type="term" value="F:NAD binding"/>
    <property type="evidence" value="ECO:0007669"/>
    <property type="project" value="InterPro"/>
</dbReference>